<feature type="compositionally biased region" description="Polar residues" evidence="1">
    <location>
        <begin position="112"/>
        <end position="121"/>
    </location>
</feature>
<organism evidence="2 3">
    <name type="scientific">Oryzias javanicus</name>
    <name type="common">Javanese ricefish</name>
    <name type="synonym">Aplocheilus javanicus</name>
    <dbReference type="NCBI Taxonomy" id="123683"/>
    <lineage>
        <taxon>Eukaryota</taxon>
        <taxon>Metazoa</taxon>
        <taxon>Chordata</taxon>
        <taxon>Craniata</taxon>
        <taxon>Vertebrata</taxon>
        <taxon>Euteleostomi</taxon>
        <taxon>Actinopterygii</taxon>
        <taxon>Neopterygii</taxon>
        <taxon>Teleostei</taxon>
        <taxon>Neoteleostei</taxon>
        <taxon>Acanthomorphata</taxon>
        <taxon>Ovalentaria</taxon>
        <taxon>Atherinomorphae</taxon>
        <taxon>Beloniformes</taxon>
        <taxon>Adrianichthyidae</taxon>
        <taxon>Oryziinae</taxon>
        <taxon>Oryzias</taxon>
    </lineage>
</organism>
<dbReference type="EMBL" id="CM012442">
    <property type="protein sequence ID" value="RVE71287.1"/>
    <property type="molecule type" value="Genomic_DNA"/>
</dbReference>
<feature type="compositionally biased region" description="Basic residues" evidence="1">
    <location>
        <begin position="79"/>
        <end position="91"/>
    </location>
</feature>
<accession>A0A3S2PW21</accession>
<dbReference type="AlphaFoldDB" id="A0A3S2PW21"/>
<sequence>MQQNQEFSYKLRESLLKDSSRHSYFLFCWVTSAEGDHGYVEDLGFPCCLCPGHLPDVLLTSCSCQTGFRVHVRPSHAHGLRGTKVTQRHRQGICADDGGGVGAAGQRGKQQRYSTEASLQHSHLRDSPAGRLPQPIGGNGQQQLRPHQRRRQSLREAKEKHPDVRLHSRKMVKT</sequence>
<name>A0A3S2PW21_ORYJA</name>
<evidence type="ECO:0000313" key="2">
    <source>
        <dbReference type="EMBL" id="RVE71287.1"/>
    </source>
</evidence>
<reference evidence="2 3" key="1">
    <citation type="submission" date="2018-11" db="EMBL/GenBank/DDBJ databases">
        <authorList>
            <person name="Lopez-Roques C."/>
            <person name="Donnadieu C."/>
            <person name="Bouchez O."/>
            <person name="Klopp C."/>
            <person name="Cabau C."/>
            <person name="Zahm M."/>
        </authorList>
    </citation>
    <scope>NUCLEOTIDE SEQUENCE [LARGE SCALE GENOMIC DNA]</scope>
    <source>
        <strain evidence="2">RS831</strain>
        <tissue evidence="2">Whole body</tissue>
    </source>
</reference>
<evidence type="ECO:0000256" key="1">
    <source>
        <dbReference type="SAM" id="MobiDB-lite"/>
    </source>
</evidence>
<protein>
    <submittedName>
        <fullName evidence="2">Uncharacterized protein</fullName>
    </submittedName>
</protein>
<keyword evidence="3" id="KW-1185">Reference proteome</keyword>
<evidence type="ECO:0000313" key="3">
    <source>
        <dbReference type="Proteomes" id="UP000283210"/>
    </source>
</evidence>
<reference evidence="2 3" key="2">
    <citation type="submission" date="2019-01" db="EMBL/GenBank/DDBJ databases">
        <title>A chromosome length genome reference of the Java medaka (oryzias javanicus).</title>
        <authorList>
            <person name="Herpin A."/>
            <person name="Takehana Y."/>
            <person name="Naruse K."/>
            <person name="Ansai S."/>
            <person name="Kawaguchi M."/>
        </authorList>
    </citation>
    <scope>NUCLEOTIDE SEQUENCE [LARGE SCALE GENOMIC DNA]</scope>
    <source>
        <strain evidence="2">RS831</strain>
        <tissue evidence="2">Whole body</tissue>
    </source>
</reference>
<feature type="compositionally biased region" description="Basic and acidic residues" evidence="1">
    <location>
        <begin position="153"/>
        <end position="166"/>
    </location>
</feature>
<feature type="region of interest" description="Disordered" evidence="1">
    <location>
        <begin position="79"/>
        <end position="174"/>
    </location>
</feature>
<proteinExistence type="predicted"/>
<gene>
    <name evidence="2" type="ORF">OJAV_G00050400</name>
</gene>
<dbReference type="Proteomes" id="UP000283210">
    <property type="component" value="Chromosome 6"/>
</dbReference>